<dbReference type="EMBL" id="FWFU01000004">
    <property type="protein sequence ID" value="SLN61179.1"/>
    <property type="molecule type" value="Genomic_DNA"/>
</dbReference>
<name>A0A1X6ZTV4_9RHOB</name>
<protein>
    <recommendedName>
        <fullName evidence="1">YgjP-like metallopeptidase domain-containing protein</fullName>
    </recommendedName>
</protein>
<dbReference type="InterPro" id="IPR053136">
    <property type="entry name" value="UTP_pyrophosphatase-like"/>
</dbReference>
<dbReference type="OrthoDB" id="9795402at2"/>
<dbReference type="Pfam" id="PF01863">
    <property type="entry name" value="YgjP-like"/>
    <property type="match status" value="1"/>
</dbReference>
<dbReference type="Proteomes" id="UP000193207">
    <property type="component" value="Unassembled WGS sequence"/>
</dbReference>
<gene>
    <name evidence="2" type="ORF">ROH8110_03443</name>
</gene>
<dbReference type="Gene3D" id="3.30.2010.10">
    <property type="entry name" value="Metalloproteases ('zincins'), catalytic domain"/>
    <property type="match status" value="1"/>
</dbReference>
<accession>A0A1X6ZTV4</accession>
<dbReference type="CDD" id="cd07344">
    <property type="entry name" value="M48_yhfN_like"/>
    <property type="match status" value="1"/>
</dbReference>
<dbReference type="InterPro" id="IPR002725">
    <property type="entry name" value="YgjP-like_metallopeptidase"/>
</dbReference>
<keyword evidence="3" id="KW-1185">Reference proteome</keyword>
<sequence length="230" mass="25617">MGHHILPGNPPLALTLRRSPRARRISLRVSRLDGRVTLTMPHGVREGEALDFARTKEDWLRAQLDARPQSVDVTMGATIPVEGRLLRIVPGTGRRILRDGDEIAVPGPGAAAPARLRAWLKGLARDRLATASDRHATALGRPYARLTLRDTRSRWGSCSSGGGLMYSWRLIMAAPEVLDYVAAHEVAHLAEMNHSPAFWAVVAHLCPDYQTPRRWLRDHGTGLHRYRFDV</sequence>
<dbReference type="PANTHER" id="PTHR30399:SF1">
    <property type="entry name" value="UTP PYROPHOSPHATASE"/>
    <property type="match status" value="1"/>
</dbReference>
<dbReference type="PANTHER" id="PTHR30399">
    <property type="entry name" value="UNCHARACTERIZED PROTEIN YGJP"/>
    <property type="match status" value="1"/>
</dbReference>
<dbReference type="AlphaFoldDB" id="A0A1X6ZTV4"/>
<feature type="domain" description="YgjP-like metallopeptidase" evidence="1">
    <location>
        <begin position="23"/>
        <end position="219"/>
    </location>
</feature>
<dbReference type="RefSeq" id="WP_085818944.1">
    <property type="nucleotide sequence ID" value="NZ_FWFU01000004.1"/>
</dbReference>
<proteinExistence type="predicted"/>
<reference evidence="2 3" key="1">
    <citation type="submission" date="2017-03" db="EMBL/GenBank/DDBJ databases">
        <authorList>
            <person name="Afonso C.L."/>
            <person name="Miller P.J."/>
            <person name="Scott M.A."/>
            <person name="Spackman E."/>
            <person name="Goraichik I."/>
            <person name="Dimitrov K.M."/>
            <person name="Suarez D.L."/>
            <person name="Swayne D.E."/>
        </authorList>
    </citation>
    <scope>NUCLEOTIDE SEQUENCE [LARGE SCALE GENOMIC DNA]</scope>
    <source>
        <strain evidence="2 3">CECT 8110</strain>
    </source>
</reference>
<organism evidence="2 3">
    <name type="scientific">Roseovarius halotolerans</name>
    <dbReference type="NCBI Taxonomy" id="505353"/>
    <lineage>
        <taxon>Bacteria</taxon>
        <taxon>Pseudomonadati</taxon>
        <taxon>Pseudomonadota</taxon>
        <taxon>Alphaproteobacteria</taxon>
        <taxon>Rhodobacterales</taxon>
        <taxon>Roseobacteraceae</taxon>
        <taxon>Roseovarius</taxon>
    </lineage>
</organism>
<evidence type="ECO:0000313" key="3">
    <source>
        <dbReference type="Proteomes" id="UP000193207"/>
    </source>
</evidence>
<evidence type="ECO:0000259" key="1">
    <source>
        <dbReference type="Pfam" id="PF01863"/>
    </source>
</evidence>
<evidence type="ECO:0000313" key="2">
    <source>
        <dbReference type="EMBL" id="SLN61179.1"/>
    </source>
</evidence>